<name>A0ABN1MJ93_9FLAO</name>
<dbReference type="Gene3D" id="3.30.1330.30">
    <property type="match status" value="1"/>
</dbReference>
<accession>A0ABN1MJ93</accession>
<dbReference type="SUPFAM" id="SSF55315">
    <property type="entry name" value="L30e-like"/>
    <property type="match status" value="1"/>
</dbReference>
<feature type="domain" description="MRM3-like substrate binding" evidence="5">
    <location>
        <begin position="5"/>
        <end position="81"/>
    </location>
</feature>
<evidence type="ECO:0000259" key="5">
    <source>
        <dbReference type="Pfam" id="PF22435"/>
    </source>
</evidence>
<proteinExistence type="inferred from homology"/>
<feature type="domain" description="tRNA/rRNA methyltransferase SpoU type" evidence="4">
    <location>
        <begin position="96"/>
        <end position="234"/>
    </location>
</feature>
<dbReference type="EMBL" id="BAAAFG010000016">
    <property type="protein sequence ID" value="GAA0873246.1"/>
    <property type="molecule type" value="Genomic_DNA"/>
</dbReference>
<evidence type="ECO:0000313" key="7">
    <source>
        <dbReference type="Proteomes" id="UP001500507"/>
    </source>
</evidence>
<dbReference type="RefSeq" id="WP_343767996.1">
    <property type="nucleotide sequence ID" value="NZ_BAAAFG010000016.1"/>
</dbReference>
<evidence type="ECO:0000256" key="3">
    <source>
        <dbReference type="ARBA" id="ARBA00022679"/>
    </source>
</evidence>
<keyword evidence="2 6" id="KW-0489">Methyltransferase</keyword>
<dbReference type="Gene3D" id="3.40.1280.10">
    <property type="match status" value="1"/>
</dbReference>
<dbReference type="GO" id="GO:0032259">
    <property type="term" value="P:methylation"/>
    <property type="evidence" value="ECO:0007669"/>
    <property type="project" value="UniProtKB-KW"/>
</dbReference>
<dbReference type="InterPro" id="IPR051259">
    <property type="entry name" value="rRNA_Methyltransferase"/>
</dbReference>
<evidence type="ECO:0000259" key="4">
    <source>
        <dbReference type="Pfam" id="PF00588"/>
    </source>
</evidence>
<dbReference type="InterPro" id="IPR053888">
    <property type="entry name" value="MRM3-like_sub_bind"/>
</dbReference>
<dbReference type="CDD" id="cd18109">
    <property type="entry name" value="SpoU-like_RNA-MTase"/>
    <property type="match status" value="1"/>
</dbReference>
<evidence type="ECO:0000313" key="6">
    <source>
        <dbReference type="EMBL" id="GAA0873246.1"/>
    </source>
</evidence>
<comment type="caution">
    <text evidence="6">The sequence shown here is derived from an EMBL/GenBank/DDBJ whole genome shotgun (WGS) entry which is preliminary data.</text>
</comment>
<sequence>MVSKSQIKLILSLSQKKYRNKHGLFVAEGIKVINELINSSFKLSLLLTAEGFFEEISTRIIITDRELKSISNLSTPQKALAIFEIPQASAIKVDTLVVALDGVRDPGNLGTIIRLCDWFGVKQLLCSHDTVDAYNPKVIQATMGSIARVEVHYLDLKAFVINSSIPVYGTFMDGVAVQHEELSSPAVLVLGNEANGISNEVEDAVTSRISISPYGKNPQTESLNVATAAAIFLHEFRRG</sequence>
<dbReference type="InterPro" id="IPR029064">
    <property type="entry name" value="Ribosomal_eL30-like_sf"/>
</dbReference>
<reference evidence="6 7" key="1">
    <citation type="journal article" date="2019" name="Int. J. Syst. Evol. Microbiol.">
        <title>The Global Catalogue of Microorganisms (GCM) 10K type strain sequencing project: providing services to taxonomists for standard genome sequencing and annotation.</title>
        <authorList>
            <consortium name="The Broad Institute Genomics Platform"/>
            <consortium name="The Broad Institute Genome Sequencing Center for Infectious Disease"/>
            <person name="Wu L."/>
            <person name="Ma J."/>
        </authorList>
    </citation>
    <scope>NUCLEOTIDE SEQUENCE [LARGE SCALE GENOMIC DNA]</scope>
    <source>
        <strain evidence="6 7">JCM 16082</strain>
    </source>
</reference>
<protein>
    <submittedName>
        <fullName evidence="6">RNA methyltransferase</fullName>
    </submittedName>
</protein>
<dbReference type="PANTHER" id="PTHR43191">
    <property type="entry name" value="RRNA METHYLTRANSFERASE 3"/>
    <property type="match status" value="1"/>
</dbReference>
<dbReference type="SUPFAM" id="SSF75217">
    <property type="entry name" value="alpha/beta knot"/>
    <property type="match status" value="1"/>
</dbReference>
<dbReference type="Pfam" id="PF00588">
    <property type="entry name" value="SpoU_methylase"/>
    <property type="match status" value="1"/>
</dbReference>
<dbReference type="Pfam" id="PF22435">
    <property type="entry name" value="MRM3-like_sub_bind"/>
    <property type="match status" value="1"/>
</dbReference>
<keyword evidence="7" id="KW-1185">Reference proteome</keyword>
<keyword evidence="3" id="KW-0808">Transferase</keyword>
<evidence type="ECO:0000256" key="2">
    <source>
        <dbReference type="ARBA" id="ARBA00022603"/>
    </source>
</evidence>
<dbReference type="InterPro" id="IPR001537">
    <property type="entry name" value="SpoU_MeTrfase"/>
</dbReference>
<evidence type="ECO:0000256" key="1">
    <source>
        <dbReference type="ARBA" id="ARBA00007228"/>
    </source>
</evidence>
<organism evidence="6 7">
    <name type="scientific">Gangjinia marincola</name>
    <dbReference type="NCBI Taxonomy" id="578463"/>
    <lineage>
        <taxon>Bacteria</taxon>
        <taxon>Pseudomonadati</taxon>
        <taxon>Bacteroidota</taxon>
        <taxon>Flavobacteriia</taxon>
        <taxon>Flavobacteriales</taxon>
        <taxon>Flavobacteriaceae</taxon>
        <taxon>Gangjinia</taxon>
    </lineage>
</organism>
<comment type="similarity">
    <text evidence="1">Belongs to the class IV-like SAM-binding methyltransferase superfamily. RNA methyltransferase TrmH family.</text>
</comment>
<dbReference type="GO" id="GO:0008168">
    <property type="term" value="F:methyltransferase activity"/>
    <property type="evidence" value="ECO:0007669"/>
    <property type="project" value="UniProtKB-KW"/>
</dbReference>
<dbReference type="InterPro" id="IPR029026">
    <property type="entry name" value="tRNA_m1G_MTases_N"/>
</dbReference>
<dbReference type="PANTHER" id="PTHR43191:SF2">
    <property type="entry name" value="RRNA METHYLTRANSFERASE 3, MITOCHONDRIAL"/>
    <property type="match status" value="1"/>
</dbReference>
<dbReference type="InterPro" id="IPR029028">
    <property type="entry name" value="Alpha/beta_knot_MTases"/>
</dbReference>
<gene>
    <name evidence="6" type="ORF">GCM10009117_23930</name>
</gene>
<dbReference type="Proteomes" id="UP001500507">
    <property type="component" value="Unassembled WGS sequence"/>
</dbReference>